<evidence type="ECO:0000256" key="1">
    <source>
        <dbReference type="ARBA" id="ARBA00004127"/>
    </source>
</evidence>
<dbReference type="EMBL" id="JBHSIV010000002">
    <property type="protein sequence ID" value="MFC5061006.1"/>
    <property type="molecule type" value="Genomic_DNA"/>
</dbReference>
<reference evidence="8" key="1">
    <citation type="journal article" date="2019" name="Int. J. Syst. Evol. Microbiol.">
        <title>The Global Catalogue of Microorganisms (GCM) 10K type strain sequencing project: providing services to taxonomists for standard genome sequencing and annotation.</title>
        <authorList>
            <consortium name="The Broad Institute Genomics Platform"/>
            <consortium name="The Broad Institute Genome Sequencing Center for Infectious Disease"/>
            <person name="Wu L."/>
            <person name="Ma J."/>
        </authorList>
    </citation>
    <scope>NUCLEOTIDE SEQUENCE [LARGE SCALE GENOMIC DNA]</scope>
    <source>
        <strain evidence="8">CGMCC 4.7093</strain>
    </source>
</reference>
<sequence length="65" mass="6987">MADSRWVLARERTQLAWARFSVACSLVAIALVVFVPREVPTVLVVVPGGLIALGALVAALRLFRA</sequence>
<proteinExistence type="predicted"/>
<comment type="caution">
    <text evidence="7">The sequence shown here is derived from an EMBL/GenBank/DDBJ whole genome shotgun (WGS) entry which is preliminary data.</text>
</comment>
<keyword evidence="4 5" id="KW-0472">Membrane</keyword>
<evidence type="ECO:0000256" key="3">
    <source>
        <dbReference type="ARBA" id="ARBA00022989"/>
    </source>
</evidence>
<keyword evidence="2 5" id="KW-0812">Transmembrane</keyword>
<evidence type="ECO:0000256" key="4">
    <source>
        <dbReference type="ARBA" id="ARBA00023136"/>
    </source>
</evidence>
<evidence type="ECO:0000313" key="8">
    <source>
        <dbReference type="Proteomes" id="UP001595947"/>
    </source>
</evidence>
<gene>
    <name evidence="7" type="ORF">ACFPBZ_02220</name>
</gene>
<name>A0ABV9YEF8_9PSEU</name>
<evidence type="ECO:0000259" key="6">
    <source>
        <dbReference type="Pfam" id="PF02656"/>
    </source>
</evidence>
<comment type="subcellular location">
    <subcellularLocation>
        <location evidence="1">Endomembrane system</location>
        <topology evidence="1">Multi-pass membrane protein</topology>
    </subcellularLocation>
</comment>
<dbReference type="RefSeq" id="WP_378034361.1">
    <property type="nucleotide sequence ID" value="NZ_JBHSIV010000002.1"/>
</dbReference>
<accession>A0ABV9YEF8</accession>
<dbReference type="InterPro" id="IPR003807">
    <property type="entry name" value="DUF202"/>
</dbReference>
<feature type="domain" description="DUF202" evidence="6">
    <location>
        <begin position="7"/>
        <end position="64"/>
    </location>
</feature>
<evidence type="ECO:0000256" key="5">
    <source>
        <dbReference type="SAM" id="Phobius"/>
    </source>
</evidence>
<feature type="transmembrane region" description="Helical" evidence="5">
    <location>
        <begin position="41"/>
        <end position="63"/>
    </location>
</feature>
<evidence type="ECO:0000256" key="2">
    <source>
        <dbReference type="ARBA" id="ARBA00022692"/>
    </source>
</evidence>
<dbReference type="Pfam" id="PF02656">
    <property type="entry name" value="DUF202"/>
    <property type="match status" value="1"/>
</dbReference>
<keyword evidence="3 5" id="KW-1133">Transmembrane helix</keyword>
<evidence type="ECO:0000313" key="7">
    <source>
        <dbReference type="EMBL" id="MFC5061006.1"/>
    </source>
</evidence>
<dbReference type="Proteomes" id="UP001595947">
    <property type="component" value="Unassembled WGS sequence"/>
</dbReference>
<protein>
    <submittedName>
        <fullName evidence="7">DUF202 domain-containing protein</fullName>
    </submittedName>
</protein>
<feature type="transmembrane region" description="Helical" evidence="5">
    <location>
        <begin position="16"/>
        <end position="35"/>
    </location>
</feature>
<keyword evidence="8" id="KW-1185">Reference proteome</keyword>
<organism evidence="7 8">
    <name type="scientific">Actinomycetospora atypica</name>
    <dbReference type="NCBI Taxonomy" id="1290095"/>
    <lineage>
        <taxon>Bacteria</taxon>
        <taxon>Bacillati</taxon>
        <taxon>Actinomycetota</taxon>
        <taxon>Actinomycetes</taxon>
        <taxon>Pseudonocardiales</taxon>
        <taxon>Pseudonocardiaceae</taxon>
        <taxon>Actinomycetospora</taxon>
    </lineage>
</organism>